<dbReference type="HOGENOM" id="CLU_047037_0_1_1"/>
<reference evidence="2 3" key="1">
    <citation type="submission" date="2014-04" db="EMBL/GenBank/DDBJ databases">
        <authorList>
            <consortium name="DOE Joint Genome Institute"/>
            <person name="Kuo A."/>
            <person name="Gay G."/>
            <person name="Dore J."/>
            <person name="Kohler A."/>
            <person name="Nagy L.G."/>
            <person name="Floudas D."/>
            <person name="Copeland A."/>
            <person name="Barry K.W."/>
            <person name="Cichocki N."/>
            <person name="Veneault-Fourrey C."/>
            <person name="LaButti K."/>
            <person name="Lindquist E.A."/>
            <person name="Lipzen A."/>
            <person name="Lundell T."/>
            <person name="Morin E."/>
            <person name="Murat C."/>
            <person name="Sun H."/>
            <person name="Tunlid A."/>
            <person name="Henrissat B."/>
            <person name="Grigoriev I.V."/>
            <person name="Hibbett D.S."/>
            <person name="Martin F."/>
            <person name="Nordberg H.P."/>
            <person name="Cantor M.N."/>
            <person name="Hua S.X."/>
        </authorList>
    </citation>
    <scope>NUCLEOTIDE SEQUENCE [LARGE SCALE GENOMIC DNA]</scope>
    <source>
        <strain evidence="3">h7</strain>
    </source>
</reference>
<feature type="compositionally biased region" description="Basic and acidic residues" evidence="1">
    <location>
        <begin position="287"/>
        <end position="313"/>
    </location>
</feature>
<name>A0A0C2XTG4_HEBCY</name>
<dbReference type="InterPro" id="IPR008551">
    <property type="entry name" value="TANGO2"/>
</dbReference>
<keyword evidence="3" id="KW-1185">Reference proteome</keyword>
<feature type="region of interest" description="Disordered" evidence="1">
    <location>
        <begin position="286"/>
        <end position="313"/>
    </location>
</feature>
<dbReference type="GO" id="GO:0007030">
    <property type="term" value="P:Golgi organization"/>
    <property type="evidence" value="ECO:0007669"/>
    <property type="project" value="TreeGrafter"/>
</dbReference>
<evidence type="ECO:0000313" key="2">
    <source>
        <dbReference type="EMBL" id="KIM40973.1"/>
    </source>
</evidence>
<dbReference type="PANTHER" id="PTHR17985:SF8">
    <property type="entry name" value="TRANSPORT AND GOLGI ORGANIZATION PROTEIN 2 HOMOLOG"/>
    <property type="match status" value="1"/>
</dbReference>
<reference evidence="3" key="2">
    <citation type="submission" date="2015-01" db="EMBL/GenBank/DDBJ databases">
        <title>Evolutionary Origins and Diversification of the Mycorrhizal Mutualists.</title>
        <authorList>
            <consortium name="DOE Joint Genome Institute"/>
            <consortium name="Mycorrhizal Genomics Consortium"/>
            <person name="Kohler A."/>
            <person name="Kuo A."/>
            <person name="Nagy L.G."/>
            <person name="Floudas D."/>
            <person name="Copeland A."/>
            <person name="Barry K.W."/>
            <person name="Cichocki N."/>
            <person name="Veneault-Fourrey C."/>
            <person name="LaButti K."/>
            <person name="Lindquist E.A."/>
            <person name="Lipzen A."/>
            <person name="Lundell T."/>
            <person name="Morin E."/>
            <person name="Murat C."/>
            <person name="Riley R."/>
            <person name="Ohm R."/>
            <person name="Sun H."/>
            <person name="Tunlid A."/>
            <person name="Henrissat B."/>
            <person name="Grigoriev I.V."/>
            <person name="Hibbett D.S."/>
            <person name="Martin F."/>
        </authorList>
    </citation>
    <scope>NUCLEOTIDE SEQUENCE [LARGE SCALE GENOMIC DNA]</scope>
    <source>
        <strain evidence="3">h7</strain>
    </source>
</reference>
<dbReference type="Proteomes" id="UP000053424">
    <property type="component" value="Unassembled WGS sequence"/>
</dbReference>
<dbReference type="PANTHER" id="PTHR17985">
    <property type="entry name" value="SER/THR-RICH PROTEIN T10 IN DGCR REGION"/>
    <property type="match status" value="1"/>
</dbReference>
<dbReference type="AlphaFoldDB" id="A0A0C2XTG4"/>
<evidence type="ECO:0000313" key="3">
    <source>
        <dbReference type="Proteomes" id="UP000053424"/>
    </source>
</evidence>
<sequence length="313" mass="34367">MCIGIWTLEHPEYALVLCTNRDEFLDRPTQNAQFHSFGNEVNTNSPGQILSGRDVQGGGSWFGISRSGRVALLTNITEPAKRYNTSRGSLVSSFLLSESSLSLKDEVAKNTPKDAKFAGFNLLLLAPTQDSDGSIKYDSLFVTNHGGGGTFTSRPLSSKEHSCGGISNGIDGTGADLWPKVQHATEDFDVVVHQTLSSDANKPPQTEPELVEHLFQLLTWQPSNTAIVHRHELRNTIQVSPVPIILEGSGNDAPAYYGTRLSTVLLVRKDGEVLFIERDIWGLVNGKPEKPDPPTERRFQFKLDVKPSAGDRR</sequence>
<dbReference type="GO" id="GO:0005794">
    <property type="term" value="C:Golgi apparatus"/>
    <property type="evidence" value="ECO:0007669"/>
    <property type="project" value="TreeGrafter"/>
</dbReference>
<proteinExistence type="predicted"/>
<dbReference type="OrthoDB" id="191601at2759"/>
<dbReference type="EMBL" id="KN831781">
    <property type="protein sequence ID" value="KIM40973.1"/>
    <property type="molecule type" value="Genomic_DNA"/>
</dbReference>
<accession>A0A0C2XTG4</accession>
<dbReference type="Pfam" id="PF05742">
    <property type="entry name" value="TANGO2"/>
    <property type="match status" value="1"/>
</dbReference>
<evidence type="ECO:0000256" key="1">
    <source>
        <dbReference type="SAM" id="MobiDB-lite"/>
    </source>
</evidence>
<organism evidence="2 3">
    <name type="scientific">Hebeloma cylindrosporum</name>
    <dbReference type="NCBI Taxonomy" id="76867"/>
    <lineage>
        <taxon>Eukaryota</taxon>
        <taxon>Fungi</taxon>
        <taxon>Dikarya</taxon>
        <taxon>Basidiomycota</taxon>
        <taxon>Agaricomycotina</taxon>
        <taxon>Agaricomycetes</taxon>
        <taxon>Agaricomycetidae</taxon>
        <taxon>Agaricales</taxon>
        <taxon>Agaricineae</taxon>
        <taxon>Hymenogastraceae</taxon>
        <taxon>Hebeloma</taxon>
    </lineage>
</organism>
<gene>
    <name evidence="2" type="ORF">M413DRAFT_445746</name>
</gene>
<protein>
    <submittedName>
        <fullName evidence="2">Uncharacterized protein</fullName>
    </submittedName>
</protein>
<dbReference type="GO" id="GO:0009306">
    <property type="term" value="P:protein secretion"/>
    <property type="evidence" value="ECO:0007669"/>
    <property type="project" value="TreeGrafter"/>
</dbReference>